<protein>
    <submittedName>
        <fullName evidence="1">Putative methyltransferase-domain-containing protein</fullName>
    </submittedName>
</protein>
<dbReference type="Pfam" id="PF10294">
    <property type="entry name" value="Methyltransf_16"/>
    <property type="match status" value="1"/>
</dbReference>
<gene>
    <name evidence="1" type="ORF">BDK51DRAFT_32978</name>
</gene>
<dbReference type="Proteomes" id="UP000269721">
    <property type="component" value="Unassembled WGS sequence"/>
</dbReference>
<proteinExistence type="predicted"/>
<sequence length="240" mass="26505">MLFNFAHSYWILVTHYALLPKEECVDERRLMGGTTCSTSLSLPMLLLTGPSWPQFDLIKPVNPSAESTLAGRFVISNHAIYVDQEEEEDHHRSDTTHLPHEIKTAYTVWDCSIVLAKFLEHQQLLSRPDSVAVRGRTVVELGAGRGIVGMAAARLGARATLTDVEDVCPMLRRVVEINGLGGGVAVGGDVEAVVGLDWTEREMVKRVRDERGPWDYVLAADVVWVESLIEPLVLTMAGES</sequence>
<dbReference type="GO" id="GO:0032259">
    <property type="term" value="P:methylation"/>
    <property type="evidence" value="ECO:0007669"/>
    <property type="project" value="UniProtKB-KW"/>
</dbReference>
<name>A0A4P9WKX6_9FUNG</name>
<dbReference type="PANTHER" id="PTHR14614">
    <property type="entry name" value="HEPATOCELLULAR CARCINOMA-ASSOCIATED ANTIGEN"/>
    <property type="match status" value="1"/>
</dbReference>
<dbReference type="EMBL" id="KZ994223">
    <property type="protein sequence ID" value="RKO93484.1"/>
    <property type="molecule type" value="Genomic_DNA"/>
</dbReference>
<reference evidence="2" key="1">
    <citation type="journal article" date="2018" name="Nat. Microbiol.">
        <title>Leveraging single-cell genomics to expand the fungal tree of life.</title>
        <authorList>
            <person name="Ahrendt S.R."/>
            <person name="Quandt C.A."/>
            <person name="Ciobanu D."/>
            <person name="Clum A."/>
            <person name="Salamov A."/>
            <person name="Andreopoulos B."/>
            <person name="Cheng J.F."/>
            <person name="Woyke T."/>
            <person name="Pelin A."/>
            <person name="Henrissat B."/>
            <person name="Reynolds N.K."/>
            <person name="Benny G.L."/>
            <person name="Smith M.E."/>
            <person name="James T.Y."/>
            <person name="Grigoriev I.V."/>
        </authorList>
    </citation>
    <scope>NUCLEOTIDE SEQUENCE [LARGE SCALE GENOMIC DNA]</scope>
</reference>
<organism evidence="1 2">
    <name type="scientific">Blyttiomyces helicus</name>
    <dbReference type="NCBI Taxonomy" id="388810"/>
    <lineage>
        <taxon>Eukaryota</taxon>
        <taxon>Fungi</taxon>
        <taxon>Fungi incertae sedis</taxon>
        <taxon>Chytridiomycota</taxon>
        <taxon>Chytridiomycota incertae sedis</taxon>
        <taxon>Chytridiomycetes</taxon>
        <taxon>Chytridiomycetes incertae sedis</taxon>
        <taxon>Blyttiomyces</taxon>
    </lineage>
</organism>
<dbReference type="GO" id="GO:0008168">
    <property type="term" value="F:methyltransferase activity"/>
    <property type="evidence" value="ECO:0007669"/>
    <property type="project" value="UniProtKB-KW"/>
</dbReference>
<evidence type="ECO:0000313" key="2">
    <source>
        <dbReference type="Proteomes" id="UP000269721"/>
    </source>
</evidence>
<dbReference type="InterPro" id="IPR029063">
    <property type="entry name" value="SAM-dependent_MTases_sf"/>
</dbReference>
<keyword evidence="2" id="KW-1185">Reference proteome</keyword>
<accession>A0A4P9WKX6</accession>
<evidence type="ECO:0000313" key="1">
    <source>
        <dbReference type="EMBL" id="RKO93484.1"/>
    </source>
</evidence>
<dbReference type="AlphaFoldDB" id="A0A4P9WKX6"/>
<keyword evidence="1" id="KW-0808">Transferase</keyword>
<dbReference type="OrthoDB" id="407325at2759"/>
<dbReference type="InterPro" id="IPR019410">
    <property type="entry name" value="Methyltransf_16"/>
</dbReference>
<keyword evidence="1" id="KW-0489">Methyltransferase</keyword>
<dbReference type="SUPFAM" id="SSF53335">
    <property type="entry name" value="S-adenosyl-L-methionine-dependent methyltransferases"/>
    <property type="match status" value="1"/>
</dbReference>
<dbReference type="Gene3D" id="3.40.50.150">
    <property type="entry name" value="Vaccinia Virus protein VP39"/>
    <property type="match status" value="1"/>
</dbReference>